<dbReference type="GO" id="GO:0016706">
    <property type="term" value="F:2-oxoglutarate-dependent dioxygenase activity"/>
    <property type="evidence" value="ECO:0007669"/>
    <property type="project" value="UniProtKB-ARBA"/>
</dbReference>
<sequence length="261" mass="27886">MNSASSAGLGPDHIDQFIRQGYVALEGAFDPADAAEGRALLWQAMGLAPDNAAGWTRPVLRVGFRTDPPFVRAANTPRLHAAFNQLAGAGRWLPPPGLGTFPVRFPVAGDPGDLGWHVDPSFGTEDPDFLRWRVNVKSRGRALLMLFLLSDTGPQDGPTRLRAGSHQHIARQLLPRGEEGMTLGELATDDFATTASCAEVQATGPAGTVFLCHPFLVHAAQPVRGPQPRFLAQPALLPRFGFDPALPPSPVQIAIRQACGL</sequence>
<evidence type="ECO:0000313" key="2">
    <source>
        <dbReference type="Proteomes" id="UP000826300"/>
    </source>
</evidence>
<dbReference type="AlphaFoldDB" id="A0A8G1EFC3"/>
<dbReference type="Gene3D" id="2.60.120.620">
    <property type="entry name" value="q2cbj1_9rhob like domain"/>
    <property type="match status" value="1"/>
</dbReference>
<keyword evidence="2" id="KW-1185">Reference proteome</keyword>
<dbReference type="SUPFAM" id="SSF51197">
    <property type="entry name" value="Clavaminate synthase-like"/>
    <property type="match status" value="1"/>
</dbReference>
<keyword evidence="1" id="KW-0560">Oxidoreductase</keyword>
<dbReference type="InterPro" id="IPR008775">
    <property type="entry name" value="Phytyl_CoA_dOase-like"/>
</dbReference>
<organism evidence="1 2">
    <name type="scientific">Neotabrizicola shimadae</name>
    <dbReference type="NCBI Taxonomy" id="2807096"/>
    <lineage>
        <taxon>Bacteria</taxon>
        <taxon>Pseudomonadati</taxon>
        <taxon>Pseudomonadota</taxon>
        <taxon>Alphaproteobacteria</taxon>
        <taxon>Rhodobacterales</taxon>
        <taxon>Paracoccaceae</taxon>
        <taxon>Neotabrizicola</taxon>
    </lineage>
</organism>
<proteinExistence type="predicted"/>
<protein>
    <submittedName>
        <fullName evidence="1">Phytanoyl-CoA dioxygenase family protein</fullName>
    </submittedName>
</protein>
<dbReference type="Pfam" id="PF05721">
    <property type="entry name" value="PhyH"/>
    <property type="match status" value="1"/>
</dbReference>
<evidence type="ECO:0000313" key="1">
    <source>
        <dbReference type="EMBL" id="QYZ71924.1"/>
    </source>
</evidence>
<accession>A0A8G1EFC3</accession>
<dbReference type="Proteomes" id="UP000826300">
    <property type="component" value="Chromosome"/>
</dbReference>
<dbReference type="KEGG" id="nsm:JO391_10010"/>
<keyword evidence="1" id="KW-0223">Dioxygenase</keyword>
<reference evidence="1" key="1">
    <citation type="submission" date="2021-02" db="EMBL/GenBank/DDBJ databases">
        <title>Rhodobacter shimadae sp. nov., an aerobic anoxygenic phototrophic bacterium isolated from a hot spring.</title>
        <authorList>
            <person name="Muramatsu S."/>
            <person name="Haruta S."/>
            <person name="Hirose S."/>
            <person name="Hanada S."/>
        </authorList>
    </citation>
    <scope>NUCLEOTIDE SEQUENCE</scope>
    <source>
        <strain evidence="1">N10</strain>
    </source>
</reference>
<gene>
    <name evidence="1" type="ORF">JO391_10010</name>
</gene>
<name>A0A8G1EFC3_9RHOB</name>
<dbReference type="EMBL" id="CP069370">
    <property type="protein sequence ID" value="QYZ71924.1"/>
    <property type="molecule type" value="Genomic_DNA"/>
</dbReference>